<accession>A0AB34IG73</accession>
<gene>
    <name evidence="4" type="ORF">AB1Y20_014430</name>
</gene>
<dbReference type="SUPFAM" id="SSF55486">
    <property type="entry name" value="Metalloproteases ('zincins'), catalytic domain"/>
    <property type="match status" value="1"/>
</dbReference>
<dbReference type="Proteomes" id="UP001515480">
    <property type="component" value="Unassembled WGS sequence"/>
</dbReference>
<feature type="chain" id="PRO_5044253369" description="Metalloendopeptidase" evidence="3">
    <location>
        <begin position="22"/>
        <end position="712"/>
    </location>
</feature>
<comment type="caution">
    <text evidence="4">The sequence shown here is derived from an EMBL/GenBank/DDBJ whole genome shotgun (WGS) entry which is preliminary data.</text>
</comment>
<evidence type="ECO:0000256" key="2">
    <source>
        <dbReference type="SAM" id="Phobius"/>
    </source>
</evidence>
<dbReference type="InterPro" id="IPR024079">
    <property type="entry name" value="MetalloPept_cat_dom_sf"/>
</dbReference>
<evidence type="ECO:0000256" key="1">
    <source>
        <dbReference type="SAM" id="MobiDB-lite"/>
    </source>
</evidence>
<evidence type="ECO:0008006" key="6">
    <source>
        <dbReference type="Google" id="ProtNLM"/>
    </source>
</evidence>
<evidence type="ECO:0000313" key="5">
    <source>
        <dbReference type="Proteomes" id="UP001515480"/>
    </source>
</evidence>
<keyword evidence="2" id="KW-0812">Transmembrane</keyword>
<protein>
    <recommendedName>
        <fullName evidence="6">Metalloendopeptidase</fullName>
    </recommendedName>
</protein>
<feature type="compositionally biased region" description="Pro residues" evidence="1">
    <location>
        <begin position="577"/>
        <end position="614"/>
    </location>
</feature>
<keyword evidence="2" id="KW-1133">Transmembrane helix</keyword>
<dbReference type="Gene3D" id="3.40.390.10">
    <property type="entry name" value="Collagenase (Catalytic Domain)"/>
    <property type="match status" value="1"/>
</dbReference>
<dbReference type="GO" id="GO:0008237">
    <property type="term" value="F:metallopeptidase activity"/>
    <property type="evidence" value="ECO:0007669"/>
    <property type="project" value="InterPro"/>
</dbReference>
<dbReference type="EMBL" id="JBGBPQ010000028">
    <property type="protein sequence ID" value="KAL1496844.1"/>
    <property type="molecule type" value="Genomic_DNA"/>
</dbReference>
<feature type="region of interest" description="Disordered" evidence="1">
    <location>
        <begin position="685"/>
        <end position="712"/>
    </location>
</feature>
<keyword evidence="3" id="KW-0732">Signal</keyword>
<evidence type="ECO:0000256" key="3">
    <source>
        <dbReference type="SAM" id="SignalP"/>
    </source>
</evidence>
<name>A0AB34IG73_PRYPA</name>
<evidence type="ECO:0000313" key="4">
    <source>
        <dbReference type="EMBL" id="KAL1496844.1"/>
    </source>
</evidence>
<organism evidence="4 5">
    <name type="scientific">Prymnesium parvum</name>
    <name type="common">Toxic golden alga</name>
    <dbReference type="NCBI Taxonomy" id="97485"/>
    <lineage>
        <taxon>Eukaryota</taxon>
        <taxon>Haptista</taxon>
        <taxon>Haptophyta</taxon>
        <taxon>Prymnesiophyceae</taxon>
        <taxon>Prymnesiales</taxon>
        <taxon>Prymnesiaceae</taxon>
        <taxon>Prymnesium</taxon>
    </lineage>
</organism>
<proteinExistence type="predicted"/>
<sequence>MAVATVACWLFSAAATGWVTTSQLQRDAAAVPLQTFKTRRGAINRLWSSPLSSTSTHGLGNGINYAWNPVVCQKTLEPAFAENGMWGINFADCEAILASMRRAFKSWSDNHPKLKFFDITSDCELDRKARGLPPGTRCDSAEIWVTTTRNTSGADAAATTVVSYSWAADFVHTNGQPASFGVWEAVRAEIGFNSESICWYLDATFCGGFHSLKASMGVEDSILFIRCLIFGIWGLAMAEVLWHFFKYLRKQCKMCELSSATDKGADKALTQDAAMEFYYQLEKMAHINYSGLVMRIILLTVPLLFYEEIVLPCWECYDFEAAATHEIGHVLGLEHPDAGARVGQNYFYNRSFGEGYTFSETDLVGRGIDAFAVNCTNPTEQVELRSNSTEIDDTIMRVFTFNNPSNCIFQDDLDAINVLYPVCEDQQRVPLCIKDAQYLGLVRSSVYVLLPLVIGLSLVICTNEFAKRLQARRRRRVAQKYSERISAFEKSQCAKEQYKKAYHSRSKKKGKAAQELLSLYLTGLVGGTEVNLLPVRRSGPLEGLTGQECIRAAGAQWKKRALDPSRKGGSRNAVRPASPPPAAKPPPQQQIAPPPAATPPPPQQKAPPPLPPPAAAAGWSHERSPRGALPPLRHVPSFNPAPPLHPAPAFHAAPLAPHLHAAPLAEAGAKQTPQLYDAARYGALCGASQGGGMTQPPPAWRPPPQPPPHAAG</sequence>
<feature type="signal peptide" evidence="3">
    <location>
        <begin position="1"/>
        <end position="21"/>
    </location>
</feature>
<reference evidence="4 5" key="1">
    <citation type="journal article" date="2024" name="Science">
        <title>Giant polyketide synthase enzymes in the biosynthesis of giant marine polyether toxins.</title>
        <authorList>
            <person name="Fallon T.R."/>
            <person name="Shende V.V."/>
            <person name="Wierzbicki I.H."/>
            <person name="Pendleton A.L."/>
            <person name="Watervoot N.F."/>
            <person name="Auber R.P."/>
            <person name="Gonzalez D.J."/>
            <person name="Wisecaver J.H."/>
            <person name="Moore B.S."/>
        </authorList>
    </citation>
    <scope>NUCLEOTIDE SEQUENCE [LARGE SCALE GENOMIC DNA]</scope>
    <source>
        <strain evidence="4 5">12B1</strain>
    </source>
</reference>
<feature type="transmembrane region" description="Helical" evidence="2">
    <location>
        <begin position="446"/>
        <end position="466"/>
    </location>
</feature>
<feature type="compositionally biased region" description="Pro residues" evidence="1">
    <location>
        <begin position="695"/>
        <end position="712"/>
    </location>
</feature>
<keyword evidence="5" id="KW-1185">Reference proteome</keyword>
<feature type="region of interest" description="Disordered" evidence="1">
    <location>
        <begin position="557"/>
        <end position="651"/>
    </location>
</feature>
<dbReference type="AlphaFoldDB" id="A0AB34IG73"/>
<keyword evidence="2" id="KW-0472">Membrane</keyword>
<feature type="transmembrane region" description="Helical" evidence="2">
    <location>
        <begin position="223"/>
        <end position="245"/>
    </location>
</feature>